<gene>
    <name evidence="1" type="ORF">NGM29_03980</name>
</gene>
<dbReference type="AlphaFoldDB" id="A0A9E7SVW7"/>
<dbReference type="Proteomes" id="UP001056855">
    <property type="component" value="Chromosome"/>
</dbReference>
<accession>A0A9E7SVW7</accession>
<dbReference type="Pfam" id="PF06348">
    <property type="entry name" value="DUF1059"/>
    <property type="match status" value="1"/>
</dbReference>
<dbReference type="RefSeq" id="WP_254159106.1">
    <property type="nucleotide sequence ID" value="NZ_CP100355.1"/>
</dbReference>
<dbReference type="KEGG" id="sawl:NGM29_03980"/>
<protein>
    <submittedName>
        <fullName evidence="1">DUF1059 domain-containing protein</fullName>
    </submittedName>
</protein>
<reference evidence="1" key="1">
    <citation type="submission" date="2022-06" db="EMBL/GenBank/DDBJ databases">
        <title>Diverse halophilic archaea isolated from saline environments.</title>
        <authorList>
            <person name="Cui H.-L."/>
        </authorList>
    </citation>
    <scope>NUCLEOTIDE SEQUENCE</scope>
    <source>
        <strain evidence="1">WLHS1</strain>
    </source>
</reference>
<proteinExistence type="predicted"/>
<dbReference type="GeneID" id="73289176"/>
<dbReference type="EMBL" id="CP100355">
    <property type="protein sequence ID" value="UTF54447.1"/>
    <property type="molecule type" value="Genomic_DNA"/>
</dbReference>
<name>A0A9E7SVW7_9EURY</name>
<sequence>MATAHKLDCESAANDCRFVVQSEDEGEAIELAKNHMKEVHGKDYTDEELQTEYLQSV</sequence>
<dbReference type="InterPro" id="IPR009409">
    <property type="entry name" value="DUF1059"/>
</dbReference>
<organism evidence="1 2">
    <name type="scientific">Natronosalvus rutilus</name>
    <dbReference type="NCBI Taxonomy" id="2953753"/>
    <lineage>
        <taxon>Archaea</taxon>
        <taxon>Methanobacteriati</taxon>
        <taxon>Methanobacteriota</taxon>
        <taxon>Stenosarchaea group</taxon>
        <taxon>Halobacteria</taxon>
        <taxon>Halobacteriales</taxon>
        <taxon>Natrialbaceae</taxon>
        <taxon>Natronosalvus</taxon>
    </lineage>
</organism>
<keyword evidence="2" id="KW-1185">Reference proteome</keyword>
<evidence type="ECO:0000313" key="2">
    <source>
        <dbReference type="Proteomes" id="UP001056855"/>
    </source>
</evidence>
<evidence type="ECO:0000313" key="1">
    <source>
        <dbReference type="EMBL" id="UTF54447.1"/>
    </source>
</evidence>